<dbReference type="Proteomes" id="UP001066276">
    <property type="component" value="Chromosome 7"/>
</dbReference>
<dbReference type="Gene3D" id="3.40.50.2300">
    <property type="match status" value="1"/>
</dbReference>
<dbReference type="PANTHER" id="PTHR24061">
    <property type="entry name" value="CALCIUM-SENSING RECEPTOR-RELATED"/>
    <property type="match status" value="1"/>
</dbReference>
<evidence type="ECO:0000256" key="7">
    <source>
        <dbReference type="ARBA" id="ARBA00023136"/>
    </source>
</evidence>
<evidence type="ECO:0000313" key="12">
    <source>
        <dbReference type="EMBL" id="KAJ1130988.1"/>
    </source>
</evidence>
<comment type="caution">
    <text evidence="12">The sequence shown here is derived from an EMBL/GenBank/DDBJ whole genome shotgun (WGS) entry which is preliminary data.</text>
</comment>
<keyword evidence="5" id="KW-1133">Transmembrane helix</keyword>
<dbReference type="PANTHER" id="PTHR24061:SF615">
    <property type="entry name" value="EXTRACELLULAR CALCIUM-SENSING RECEPTOR-LIKE"/>
    <property type="match status" value="1"/>
</dbReference>
<accession>A0AAV7PRX1</accession>
<evidence type="ECO:0000256" key="3">
    <source>
        <dbReference type="ARBA" id="ARBA00022692"/>
    </source>
</evidence>
<evidence type="ECO:0000256" key="2">
    <source>
        <dbReference type="ARBA" id="ARBA00022475"/>
    </source>
</evidence>
<keyword evidence="2" id="KW-1003">Cell membrane</keyword>
<keyword evidence="13" id="KW-1185">Reference proteome</keyword>
<dbReference type="FunFam" id="3.40.50.2300:FF:000016">
    <property type="entry name" value="Taste 1 receptor member 2"/>
    <property type="match status" value="1"/>
</dbReference>
<keyword evidence="8" id="KW-0675">Receptor</keyword>
<sequence length="247" mass="28210">MKFFNWTWIGIVGADNDFRLYDSHKLTELIEGEGICVAFFEKISLQQSQDQILRIINNMKKSSAKIVFIYVSATEAIRFLQAASSVDISGKVWIAGAEWVTTPVFTIKEYWKILNGTLGMALAMTPFPGFQNFLNSIYPSIYQDDIFIKSFWEEAVGCWWPTGDMPTEEEMAVHGMTPPCTSKEMAEARYKGQSFKYVTLVHNTVYAFAYGLHDLLFCKSHHFSAAGCPSISHFRSWQVSRQNIKYI</sequence>
<dbReference type="InterPro" id="IPR000068">
    <property type="entry name" value="GPCR_3_Ca_sens_rcpt-rel"/>
</dbReference>
<keyword evidence="4" id="KW-0732">Signal</keyword>
<name>A0AAV7PRX1_PLEWA</name>
<evidence type="ECO:0000256" key="4">
    <source>
        <dbReference type="ARBA" id="ARBA00022729"/>
    </source>
</evidence>
<evidence type="ECO:0000259" key="11">
    <source>
        <dbReference type="Pfam" id="PF01094"/>
    </source>
</evidence>
<evidence type="ECO:0000256" key="8">
    <source>
        <dbReference type="ARBA" id="ARBA00023170"/>
    </source>
</evidence>
<protein>
    <recommendedName>
        <fullName evidence="11">Receptor ligand binding region domain-containing protein</fullName>
    </recommendedName>
</protein>
<keyword evidence="10" id="KW-0807">Transducer</keyword>
<evidence type="ECO:0000256" key="1">
    <source>
        <dbReference type="ARBA" id="ARBA00004651"/>
    </source>
</evidence>
<dbReference type="Pfam" id="PF01094">
    <property type="entry name" value="ANF_receptor"/>
    <property type="match status" value="1"/>
</dbReference>
<dbReference type="EMBL" id="JANPWB010000011">
    <property type="protein sequence ID" value="KAJ1130988.1"/>
    <property type="molecule type" value="Genomic_DNA"/>
</dbReference>
<evidence type="ECO:0000256" key="6">
    <source>
        <dbReference type="ARBA" id="ARBA00023040"/>
    </source>
</evidence>
<keyword evidence="6" id="KW-0297">G-protein coupled receptor</keyword>
<evidence type="ECO:0000256" key="10">
    <source>
        <dbReference type="ARBA" id="ARBA00023224"/>
    </source>
</evidence>
<comment type="subcellular location">
    <subcellularLocation>
        <location evidence="1">Cell membrane</location>
        <topology evidence="1">Multi-pass membrane protein</topology>
    </subcellularLocation>
</comment>
<reference evidence="12" key="1">
    <citation type="journal article" date="2022" name="bioRxiv">
        <title>Sequencing and chromosome-scale assembly of the giantPleurodeles waltlgenome.</title>
        <authorList>
            <person name="Brown T."/>
            <person name="Elewa A."/>
            <person name="Iarovenko S."/>
            <person name="Subramanian E."/>
            <person name="Araus A.J."/>
            <person name="Petzold A."/>
            <person name="Susuki M."/>
            <person name="Suzuki K.-i.T."/>
            <person name="Hayashi T."/>
            <person name="Toyoda A."/>
            <person name="Oliveira C."/>
            <person name="Osipova E."/>
            <person name="Leigh N.D."/>
            <person name="Simon A."/>
            <person name="Yun M.H."/>
        </authorList>
    </citation>
    <scope>NUCLEOTIDE SEQUENCE</scope>
    <source>
        <strain evidence="12">20211129_DDA</strain>
        <tissue evidence="12">Liver</tissue>
    </source>
</reference>
<organism evidence="12 13">
    <name type="scientific">Pleurodeles waltl</name>
    <name type="common">Iberian ribbed newt</name>
    <dbReference type="NCBI Taxonomy" id="8319"/>
    <lineage>
        <taxon>Eukaryota</taxon>
        <taxon>Metazoa</taxon>
        <taxon>Chordata</taxon>
        <taxon>Craniata</taxon>
        <taxon>Vertebrata</taxon>
        <taxon>Euteleostomi</taxon>
        <taxon>Amphibia</taxon>
        <taxon>Batrachia</taxon>
        <taxon>Caudata</taxon>
        <taxon>Salamandroidea</taxon>
        <taxon>Salamandridae</taxon>
        <taxon>Pleurodelinae</taxon>
        <taxon>Pleurodeles</taxon>
    </lineage>
</organism>
<dbReference type="AlphaFoldDB" id="A0AAV7PRX1"/>
<dbReference type="InterPro" id="IPR028082">
    <property type="entry name" value="Peripla_BP_I"/>
</dbReference>
<proteinExistence type="predicted"/>
<keyword evidence="7" id="KW-0472">Membrane</keyword>
<dbReference type="GO" id="GO:0005886">
    <property type="term" value="C:plasma membrane"/>
    <property type="evidence" value="ECO:0007669"/>
    <property type="project" value="UniProtKB-SubCell"/>
</dbReference>
<evidence type="ECO:0000256" key="9">
    <source>
        <dbReference type="ARBA" id="ARBA00023180"/>
    </source>
</evidence>
<evidence type="ECO:0000313" key="13">
    <source>
        <dbReference type="Proteomes" id="UP001066276"/>
    </source>
</evidence>
<evidence type="ECO:0000256" key="5">
    <source>
        <dbReference type="ARBA" id="ARBA00022989"/>
    </source>
</evidence>
<dbReference type="PRINTS" id="PR00592">
    <property type="entry name" value="CASENSINGR"/>
</dbReference>
<feature type="domain" description="Receptor ligand binding region" evidence="11">
    <location>
        <begin position="1"/>
        <end position="244"/>
    </location>
</feature>
<dbReference type="InterPro" id="IPR001828">
    <property type="entry name" value="ANF_lig-bd_rcpt"/>
</dbReference>
<dbReference type="GO" id="GO:0004930">
    <property type="term" value="F:G protein-coupled receptor activity"/>
    <property type="evidence" value="ECO:0007669"/>
    <property type="project" value="UniProtKB-KW"/>
</dbReference>
<gene>
    <name evidence="12" type="ORF">NDU88_009331</name>
</gene>
<dbReference type="SUPFAM" id="SSF53822">
    <property type="entry name" value="Periplasmic binding protein-like I"/>
    <property type="match status" value="1"/>
</dbReference>
<keyword evidence="3" id="KW-0812">Transmembrane</keyword>
<keyword evidence="9" id="KW-0325">Glycoprotein</keyword>